<evidence type="ECO:0000313" key="2">
    <source>
        <dbReference type="EMBL" id="RPD43070.1"/>
    </source>
</evidence>
<keyword evidence="3" id="KW-1185">Reference proteome</keyword>
<proteinExistence type="predicted"/>
<dbReference type="GO" id="GO:0007165">
    <property type="term" value="P:signal transduction"/>
    <property type="evidence" value="ECO:0007669"/>
    <property type="project" value="InterPro"/>
</dbReference>
<dbReference type="Proteomes" id="UP000279089">
    <property type="component" value="Unassembled WGS sequence"/>
</dbReference>
<evidence type="ECO:0000313" key="3">
    <source>
        <dbReference type="Proteomes" id="UP000279089"/>
    </source>
</evidence>
<dbReference type="InterPro" id="IPR000157">
    <property type="entry name" value="TIR_dom"/>
</dbReference>
<accession>A0A3N4MSE8</accession>
<dbReference type="Pfam" id="PF13676">
    <property type="entry name" value="TIR_2"/>
    <property type="match status" value="1"/>
</dbReference>
<reference evidence="3" key="1">
    <citation type="submission" date="2018-11" db="EMBL/GenBank/DDBJ databases">
        <title>Chitinophaga lutea sp.nov., isolate from arsenic contaminated soil.</title>
        <authorList>
            <person name="Zong Y."/>
        </authorList>
    </citation>
    <scope>NUCLEOTIDE SEQUENCE [LARGE SCALE GENOMIC DNA]</scope>
    <source>
        <strain evidence="3">YLT18</strain>
    </source>
</reference>
<dbReference type="PROSITE" id="PS50104">
    <property type="entry name" value="TIR"/>
    <property type="match status" value="1"/>
</dbReference>
<comment type="caution">
    <text evidence="2">The sequence shown here is derived from an EMBL/GenBank/DDBJ whole genome shotgun (WGS) entry which is preliminary data.</text>
</comment>
<sequence length="718" mass="83041">MAVSIMFYWKYRGLTQEKIGELVLSKTDFQSQFTELIKYYPIVSQGGIFGTYNNNEELVHKIFCGCNNCHQKRLQDKDGVFVDRQIDAGWRNVRSVLDSDIPYNDKFAFWIREGLDPSTVYHHPNRGDRHTVIPSDSRNFGAYNQAVYRHQLEFETTLFNEISLGQLVKDFETRMSRALYPEQLVEKNKADLHTRMENHRNKNIRTTFEDLVSGGELNWREKPWEYIECAEKVVAHEAYLFLHYLESYPKVEVSPCFVAYAGELLGGDQSGVAWSEIADFFLAKSKDYHIDLPIVDAEFPIDGSIYSKRDGFIQCVGAFPADLHLALLTEFAAVVGKEDSQIFIGRLKTIRAPTGPRNRKLSELDKWEPGRSATTKNRFIMDKTNIQLSGTSRRILRFLYKQSELRPPVPGIISMRTGISMDEIRSEGDKLEGYDLIERSDGKVEITQVGKTWLEKDNEGQEDRIREFVYTDYDFALLRFLSEQDCPIPMDEMPQVLVDEAPRTTNGYPEMNLLQKLQIELNRYIIEENQKYSLSRGGQKYFEHLLKGKGNNHNSTAIHEGRKTKTRIFISYAHADKEWLVVLKDHLKALAHVSQDEIEEWNDTTNLLTGDVFEHEIEKAIGEADIAIFLVSTKFLGSKFIRYKELAPLLEKAERQGTLLMPVIISPCLFSESLLRNYQAVNDPQQPLCDMSPSDQEKEFLKLCRHILMQLDRKRQER</sequence>
<dbReference type="SUPFAM" id="SSF52200">
    <property type="entry name" value="Toll/Interleukin receptor TIR domain"/>
    <property type="match status" value="1"/>
</dbReference>
<dbReference type="RefSeq" id="WP_120514341.1">
    <property type="nucleotide sequence ID" value="NZ_QXZY01000001.1"/>
</dbReference>
<dbReference type="InterPro" id="IPR035897">
    <property type="entry name" value="Toll_tir_struct_dom_sf"/>
</dbReference>
<keyword evidence="2" id="KW-0675">Receptor</keyword>
<protein>
    <submittedName>
        <fullName evidence="2">Toll/interleukin-1 receptor domain-containing protein</fullName>
    </submittedName>
</protein>
<name>A0A3N4MSE8_9BACT</name>
<dbReference type="OrthoDB" id="883741at2"/>
<gene>
    <name evidence="2" type="ORF">EG028_01905</name>
</gene>
<dbReference type="AlphaFoldDB" id="A0A3N4MSE8"/>
<evidence type="ECO:0000259" key="1">
    <source>
        <dbReference type="PROSITE" id="PS50104"/>
    </source>
</evidence>
<dbReference type="EMBL" id="RMBX01000001">
    <property type="protein sequence ID" value="RPD43070.1"/>
    <property type="molecule type" value="Genomic_DNA"/>
</dbReference>
<organism evidence="2 3">
    <name type="scientific">Chitinophaga barathri</name>
    <dbReference type="NCBI Taxonomy" id="1647451"/>
    <lineage>
        <taxon>Bacteria</taxon>
        <taxon>Pseudomonadati</taxon>
        <taxon>Bacteroidota</taxon>
        <taxon>Chitinophagia</taxon>
        <taxon>Chitinophagales</taxon>
        <taxon>Chitinophagaceae</taxon>
        <taxon>Chitinophaga</taxon>
    </lineage>
</organism>
<feature type="domain" description="TIR" evidence="1">
    <location>
        <begin position="564"/>
        <end position="708"/>
    </location>
</feature>
<dbReference type="Gene3D" id="3.40.50.10140">
    <property type="entry name" value="Toll/interleukin-1 receptor homology (TIR) domain"/>
    <property type="match status" value="1"/>
</dbReference>
<dbReference type="SMART" id="SM00255">
    <property type="entry name" value="TIR"/>
    <property type="match status" value="1"/>
</dbReference>